<dbReference type="AlphaFoldDB" id="A0A1X7NWU2"/>
<dbReference type="PROSITE" id="PS51755">
    <property type="entry name" value="OMPR_PHOB"/>
    <property type="match status" value="1"/>
</dbReference>
<dbReference type="SMART" id="SM00862">
    <property type="entry name" value="Trans_reg_C"/>
    <property type="match status" value="1"/>
</dbReference>
<dbReference type="SUPFAM" id="SSF46894">
    <property type="entry name" value="C-terminal effector domain of the bipartite response regulators"/>
    <property type="match status" value="1"/>
</dbReference>
<dbReference type="GO" id="GO:0006355">
    <property type="term" value="P:regulation of DNA-templated transcription"/>
    <property type="evidence" value="ECO:0007669"/>
    <property type="project" value="InterPro"/>
</dbReference>
<sequence length="113" mass="12618">MTAPMPCPCCGQSLPIDETLRIDEAGFVVRNGRFARLNPAEAAIFGKLRERAGRIVSKETLHSALYLLEPESEIKIVDVHICKLRKKLTPIGLPIETVWGTGYRFLPITKEIT</sequence>
<evidence type="ECO:0000259" key="3">
    <source>
        <dbReference type="PROSITE" id="PS51755"/>
    </source>
</evidence>
<dbReference type="InterPro" id="IPR001867">
    <property type="entry name" value="OmpR/PhoB-type_DNA-bd"/>
</dbReference>
<dbReference type="OrthoDB" id="8237486at2"/>
<dbReference type="CDD" id="cd00383">
    <property type="entry name" value="trans_reg_C"/>
    <property type="match status" value="1"/>
</dbReference>
<gene>
    <name evidence="4" type="ORF">SAMN02982922_2707</name>
</gene>
<dbReference type="Gene3D" id="1.10.10.10">
    <property type="entry name" value="Winged helix-like DNA-binding domain superfamily/Winged helix DNA-binding domain"/>
    <property type="match status" value="1"/>
</dbReference>
<feature type="domain" description="OmpR/PhoB-type" evidence="3">
    <location>
        <begin position="11"/>
        <end position="107"/>
    </location>
</feature>
<evidence type="ECO:0000256" key="2">
    <source>
        <dbReference type="PROSITE-ProRule" id="PRU01091"/>
    </source>
</evidence>
<dbReference type="Pfam" id="PF00486">
    <property type="entry name" value="Trans_reg_C"/>
    <property type="match status" value="1"/>
</dbReference>
<evidence type="ECO:0000313" key="5">
    <source>
        <dbReference type="Proteomes" id="UP000193083"/>
    </source>
</evidence>
<dbReference type="Proteomes" id="UP000193083">
    <property type="component" value="Unassembled WGS sequence"/>
</dbReference>
<keyword evidence="5" id="KW-1185">Reference proteome</keyword>
<dbReference type="GO" id="GO:0000160">
    <property type="term" value="P:phosphorelay signal transduction system"/>
    <property type="evidence" value="ECO:0007669"/>
    <property type="project" value="InterPro"/>
</dbReference>
<dbReference type="GO" id="GO:0003677">
    <property type="term" value="F:DNA binding"/>
    <property type="evidence" value="ECO:0007669"/>
    <property type="project" value="UniProtKB-UniRule"/>
</dbReference>
<evidence type="ECO:0000256" key="1">
    <source>
        <dbReference type="ARBA" id="ARBA00023125"/>
    </source>
</evidence>
<dbReference type="RefSeq" id="WP_085464618.1">
    <property type="nucleotide sequence ID" value="NZ_FXBL01000004.1"/>
</dbReference>
<dbReference type="InterPro" id="IPR016032">
    <property type="entry name" value="Sig_transdc_resp-reg_C-effctor"/>
</dbReference>
<protein>
    <submittedName>
        <fullName evidence="4">Transcriptional regulatory protein, C terminal</fullName>
    </submittedName>
</protein>
<reference evidence="4 5" key="1">
    <citation type="submission" date="2017-04" db="EMBL/GenBank/DDBJ databases">
        <authorList>
            <person name="Afonso C.L."/>
            <person name="Miller P.J."/>
            <person name="Scott M.A."/>
            <person name="Spackman E."/>
            <person name="Goraichik I."/>
            <person name="Dimitrov K.M."/>
            <person name="Suarez D.L."/>
            <person name="Swayne D.E."/>
        </authorList>
    </citation>
    <scope>NUCLEOTIDE SEQUENCE [LARGE SCALE GENOMIC DNA]</scope>
    <source>
        <strain evidence="4 5">B5P</strain>
    </source>
</reference>
<keyword evidence="1 2" id="KW-0238">DNA-binding</keyword>
<evidence type="ECO:0000313" key="4">
    <source>
        <dbReference type="EMBL" id="SMH42189.1"/>
    </source>
</evidence>
<organism evidence="4 5">
    <name type="scientific">Mesorhizobium australicum</name>
    <dbReference type="NCBI Taxonomy" id="536018"/>
    <lineage>
        <taxon>Bacteria</taxon>
        <taxon>Pseudomonadati</taxon>
        <taxon>Pseudomonadota</taxon>
        <taxon>Alphaproteobacteria</taxon>
        <taxon>Hyphomicrobiales</taxon>
        <taxon>Phyllobacteriaceae</taxon>
        <taxon>Mesorhizobium</taxon>
    </lineage>
</organism>
<proteinExistence type="predicted"/>
<feature type="DNA-binding region" description="OmpR/PhoB-type" evidence="2">
    <location>
        <begin position="11"/>
        <end position="107"/>
    </location>
</feature>
<name>A0A1X7NWU2_9HYPH</name>
<dbReference type="InterPro" id="IPR036388">
    <property type="entry name" value="WH-like_DNA-bd_sf"/>
</dbReference>
<accession>A0A1X7NWU2</accession>
<dbReference type="EMBL" id="FXBL01000004">
    <property type="protein sequence ID" value="SMH42189.1"/>
    <property type="molecule type" value="Genomic_DNA"/>
</dbReference>